<protein>
    <submittedName>
        <fullName evidence="5">Lrp/AsnC family transcriptional regulator</fullName>
    </submittedName>
</protein>
<dbReference type="InterPro" id="IPR011008">
    <property type="entry name" value="Dimeric_a/b-barrel"/>
</dbReference>
<dbReference type="AlphaFoldDB" id="A0A933L2F5"/>
<dbReference type="GO" id="GO:0005829">
    <property type="term" value="C:cytosol"/>
    <property type="evidence" value="ECO:0007669"/>
    <property type="project" value="TreeGrafter"/>
</dbReference>
<dbReference type="PRINTS" id="PR00033">
    <property type="entry name" value="HTHASNC"/>
</dbReference>
<dbReference type="InterPro" id="IPR036388">
    <property type="entry name" value="WH-like_DNA-bd_sf"/>
</dbReference>
<evidence type="ECO:0000256" key="2">
    <source>
        <dbReference type="ARBA" id="ARBA00023125"/>
    </source>
</evidence>
<keyword evidence="3" id="KW-0804">Transcription</keyword>
<dbReference type="Proteomes" id="UP000782610">
    <property type="component" value="Unassembled WGS sequence"/>
</dbReference>
<keyword evidence="2" id="KW-0238">DNA-binding</keyword>
<evidence type="ECO:0000313" key="5">
    <source>
        <dbReference type="EMBL" id="MBI4921810.1"/>
    </source>
</evidence>
<dbReference type="InterPro" id="IPR036390">
    <property type="entry name" value="WH_DNA-bd_sf"/>
</dbReference>
<evidence type="ECO:0000259" key="4">
    <source>
        <dbReference type="PROSITE" id="PS50956"/>
    </source>
</evidence>
<dbReference type="SMART" id="SM00344">
    <property type="entry name" value="HTH_ASNC"/>
    <property type="match status" value="1"/>
</dbReference>
<dbReference type="PANTHER" id="PTHR30154:SF34">
    <property type="entry name" value="TRANSCRIPTIONAL REGULATOR AZLB"/>
    <property type="match status" value="1"/>
</dbReference>
<dbReference type="PANTHER" id="PTHR30154">
    <property type="entry name" value="LEUCINE-RESPONSIVE REGULATORY PROTEIN"/>
    <property type="match status" value="1"/>
</dbReference>
<dbReference type="SUPFAM" id="SSF46785">
    <property type="entry name" value="Winged helix' DNA-binding domain"/>
    <property type="match status" value="1"/>
</dbReference>
<dbReference type="GO" id="GO:0043200">
    <property type="term" value="P:response to amino acid"/>
    <property type="evidence" value="ECO:0007669"/>
    <property type="project" value="TreeGrafter"/>
</dbReference>
<name>A0A933L2F5_9HYPH</name>
<dbReference type="InterPro" id="IPR019888">
    <property type="entry name" value="Tscrpt_reg_AsnC-like"/>
</dbReference>
<reference evidence="5" key="1">
    <citation type="submission" date="2020-07" db="EMBL/GenBank/DDBJ databases">
        <title>Huge and variable diversity of episymbiotic CPR bacteria and DPANN archaea in groundwater ecosystems.</title>
        <authorList>
            <person name="He C.Y."/>
            <person name="Keren R."/>
            <person name="Whittaker M."/>
            <person name="Farag I.F."/>
            <person name="Doudna J."/>
            <person name="Cate J.H.D."/>
            <person name="Banfield J.F."/>
        </authorList>
    </citation>
    <scope>NUCLEOTIDE SEQUENCE</scope>
    <source>
        <strain evidence="5">NC_groundwater_1586_Pr3_B-0.1um_66_15</strain>
    </source>
</reference>
<gene>
    <name evidence="5" type="ORF">HY834_08670</name>
</gene>
<dbReference type="Gene3D" id="1.10.10.10">
    <property type="entry name" value="Winged helix-like DNA-binding domain superfamily/Winged helix DNA-binding domain"/>
    <property type="match status" value="1"/>
</dbReference>
<dbReference type="InterPro" id="IPR019887">
    <property type="entry name" value="Tscrpt_reg_AsnC/Lrp_C"/>
</dbReference>
<dbReference type="PROSITE" id="PS50956">
    <property type="entry name" value="HTH_ASNC_2"/>
    <property type="match status" value="1"/>
</dbReference>
<dbReference type="InterPro" id="IPR000485">
    <property type="entry name" value="AsnC-type_HTH_dom"/>
</dbReference>
<sequence>MSSELDETDRKLLMLLQDDGLQSMAELSKAIGVAPSTLNDRVKRLGRLGAITGTYAHIDPHALGLNLMAFVFVGWSEGTVEADFLKRIAAAEQVLECHHVTGAWNYLLKVRVEDTRALESFLGNVLKQVKGLQRTETMIVLSSPKETVRLPAKA</sequence>
<evidence type="ECO:0000313" key="6">
    <source>
        <dbReference type="Proteomes" id="UP000782610"/>
    </source>
</evidence>
<keyword evidence="1" id="KW-0805">Transcription regulation</keyword>
<evidence type="ECO:0000256" key="1">
    <source>
        <dbReference type="ARBA" id="ARBA00023015"/>
    </source>
</evidence>
<organism evidence="5 6">
    <name type="scientific">Devosia nanyangense</name>
    <dbReference type="NCBI Taxonomy" id="1228055"/>
    <lineage>
        <taxon>Bacteria</taxon>
        <taxon>Pseudomonadati</taxon>
        <taxon>Pseudomonadota</taxon>
        <taxon>Alphaproteobacteria</taxon>
        <taxon>Hyphomicrobiales</taxon>
        <taxon>Devosiaceae</taxon>
        <taxon>Devosia</taxon>
    </lineage>
</organism>
<feature type="domain" description="HTH asnC-type" evidence="4">
    <location>
        <begin position="5"/>
        <end position="66"/>
    </location>
</feature>
<proteinExistence type="predicted"/>
<dbReference type="Pfam" id="PF01037">
    <property type="entry name" value="AsnC_trans_reg"/>
    <property type="match status" value="1"/>
</dbReference>
<evidence type="ECO:0000256" key="3">
    <source>
        <dbReference type="ARBA" id="ARBA00023163"/>
    </source>
</evidence>
<comment type="caution">
    <text evidence="5">The sequence shown here is derived from an EMBL/GenBank/DDBJ whole genome shotgun (WGS) entry which is preliminary data.</text>
</comment>
<dbReference type="GO" id="GO:0043565">
    <property type="term" value="F:sequence-specific DNA binding"/>
    <property type="evidence" value="ECO:0007669"/>
    <property type="project" value="InterPro"/>
</dbReference>
<dbReference type="SUPFAM" id="SSF54909">
    <property type="entry name" value="Dimeric alpha+beta barrel"/>
    <property type="match status" value="1"/>
</dbReference>
<dbReference type="Gene3D" id="3.30.70.920">
    <property type="match status" value="1"/>
</dbReference>
<accession>A0A933L2F5</accession>
<dbReference type="Pfam" id="PF13404">
    <property type="entry name" value="HTH_AsnC-type"/>
    <property type="match status" value="1"/>
</dbReference>
<dbReference type="EMBL" id="JACRAF010000024">
    <property type="protein sequence ID" value="MBI4921810.1"/>
    <property type="molecule type" value="Genomic_DNA"/>
</dbReference>